<evidence type="ECO:0000313" key="1">
    <source>
        <dbReference type="EMBL" id="SFQ26244.1"/>
    </source>
</evidence>
<proteinExistence type="predicted"/>
<organism evidence="1 2">
    <name type="scientific">Parafilimonas terrae</name>
    <dbReference type="NCBI Taxonomy" id="1465490"/>
    <lineage>
        <taxon>Bacteria</taxon>
        <taxon>Pseudomonadati</taxon>
        <taxon>Bacteroidota</taxon>
        <taxon>Chitinophagia</taxon>
        <taxon>Chitinophagales</taxon>
        <taxon>Chitinophagaceae</taxon>
        <taxon>Parafilimonas</taxon>
    </lineage>
</organism>
<gene>
    <name evidence="1" type="ORF">SAMN05444277_107168</name>
</gene>
<dbReference type="EMBL" id="FOXQ01000007">
    <property type="protein sequence ID" value="SFQ26244.1"/>
    <property type="molecule type" value="Genomic_DNA"/>
</dbReference>
<keyword evidence="2" id="KW-1185">Reference proteome</keyword>
<evidence type="ECO:0000313" key="2">
    <source>
        <dbReference type="Proteomes" id="UP000199031"/>
    </source>
</evidence>
<name>A0A1I5X2U6_9BACT</name>
<reference evidence="1 2" key="1">
    <citation type="submission" date="2016-10" db="EMBL/GenBank/DDBJ databases">
        <authorList>
            <person name="de Groot N.N."/>
        </authorList>
    </citation>
    <scope>NUCLEOTIDE SEQUENCE [LARGE SCALE GENOMIC DNA]</scope>
    <source>
        <strain evidence="1 2">DSM 28286</strain>
    </source>
</reference>
<accession>A0A1I5X2U6</accession>
<evidence type="ECO:0008006" key="3">
    <source>
        <dbReference type="Google" id="ProtNLM"/>
    </source>
</evidence>
<dbReference type="Proteomes" id="UP000199031">
    <property type="component" value="Unassembled WGS sequence"/>
</dbReference>
<dbReference type="RefSeq" id="WP_090659141.1">
    <property type="nucleotide sequence ID" value="NZ_FOXQ01000007.1"/>
</dbReference>
<sequence length="111" mass="12565">MNLLRASYFKKTSAIIFLALLVLVYAVKALHTHEISLACHHHQSDNSDTDVKADFSCSICDFQLAKDSDAFINRIEIIIPEYRITAFYHYFLPAYNSIVESSSGTDPPFFA</sequence>
<dbReference type="STRING" id="1465490.SAMN05444277_107168"/>
<protein>
    <recommendedName>
        <fullName evidence="3">DUF2946 domain-containing protein</fullName>
    </recommendedName>
</protein>
<dbReference type="AlphaFoldDB" id="A0A1I5X2U6"/>